<accession>A0A2V3IMD6</accession>
<feature type="compositionally biased region" description="Basic residues" evidence="1">
    <location>
        <begin position="109"/>
        <end position="120"/>
    </location>
</feature>
<comment type="caution">
    <text evidence="2">The sequence shown here is derived from an EMBL/GenBank/DDBJ whole genome shotgun (WGS) entry which is preliminary data.</text>
</comment>
<feature type="region of interest" description="Disordered" evidence="1">
    <location>
        <begin position="178"/>
        <end position="226"/>
    </location>
</feature>
<dbReference type="Proteomes" id="UP000247409">
    <property type="component" value="Unassembled WGS sequence"/>
</dbReference>
<organism evidence="2 3">
    <name type="scientific">Gracilariopsis chorda</name>
    <dbReference type="NCBI Taxonomy" id="448386"/>
    <lineage>
        <taxon>Eukaryota</taxon>
        <taxon>Rhodophyta</taxon>
        <taxon>Florideophyceae</taxon>
        <taxon>Rhodymeniophycidae</taxon>
        <taxon>Gracilariales</taxon>
        <taxon>Gracilariaceae</taxon>
        <taxon>Gracilariopsis</taxon>
    </lineage>
</organism>
<name>A0A2V3IMD6_9FLOR</name>
<sequence>MVTWNTDGKHCQDRFKLLVAKFRREDREKANASGGRETYGEFEQLAQDIVIEIDDFNAEKETARMELQGKEDALLAAGRNVREMAMSRSSSRWHDCGDANDEEEGSMDKRRKRRRISPRKTRQDMDRAILAVEKAEELRNKMAERQDVRDQEHLSLDMSRIVRDEKLLTLEKQRINNAPSAAEDRNEIEQRRVDLEESRLESERSKAEENNKRKREAAAERRLGMEGQRSMLELIRELRHKS</sequence>
<reference evidence="2 3" key="1">
    <citation type="journal article" date="2018" name="Mol. Biol. Evol.">
        <title>Analysis of the draft genome of the red seaweed Gracilariopsis chorda provides insights into genome size evolution in Rhodophyta.</title>
        <authorList>
            <person name="Lee J."/>
            <person name="Yang E.C."/>
            <person name="Graf L."/>
            <person name="Yang J.H."/>
            <person name="Qiu H."/>
            <person name="Zel Zion U."/>
            <person name="Chan C.X."/>
            <person name="Stephens T.G."/>
            <person name="Weber A.P.M."/>
            <person name="Boo G.H."/>
            <person name="Boo S.M."/>
            <person name="Kim K.M."/>
            <person name="Shin Y."/>
            <person name="Jung M."/>
            <person name="Lee S.J."/>
            <person name="Yim H.S."/>
            <person name="Lee J.H."/>
            <person name="Bhattacharya D."/>
            <person name="Yoon H.S."/>
        </authorList>
    </citation>
    <scope>NUCLEOTIDE SEQUENCE [LARGE SCALE GENOMIC DNA]</scope>
    <source>
        <strain evidence="2 3">SKKU-2015</strain>
        <tissue evidence="2">Whole body</tissue>
    </source>
</reference>
<dbReference type="EMBL" id="NBIV01000132">
    <property type="protein sequence ID" value="PXF43243.1"/>
    <property type="molecule type" value="Genomic_DNA"/>
</dbReference>
<feature type="region of interest" description="Disordered" evidence="1">
    <location>
        <begin position="86"/>
        <end position="127"/>
    </location>
</feature>
<protein>
    <submittedName>
        <fullName evidence="2">Uncharacterized protein</fullName>
    </submittedName>
</protein>
<dbReference type="AlphaFoldDB" id="A0A2V3IMD6"/>
<evidence type="ECO:0000256" key="1">
    <source>
        <dbReference type="SAM" id="MobiDB-lite"/>
    </source>
</evidence>
<gene>
    <name evidence="2" type="ORF">BWQ96_07016</name>
</gene>
<feature type="compositionally biased region" description="Basic and acidic residues" evidence="1">
    <location>
        <begin position="182"/>
        <end position="224"/>
    </location>
</feature>
<proteinExistence type="predicted"/>
<keyword evidence="3" id="KW-1185">Reference proteome</keyword>
<evidence type="ECO:0000313" key="3">
    <source>
        <dbReference type="Proteomes" id="UP000247409"/>
    </source>
</evidence>
<evidence type="ECO:0000313" key="2">
    <source>
        <dbReference type="EMBL" id="PXF43243.1"/>
    </source>
</evidence>